<reference evidence="2 3" key="1">
    <citation type="submission" date="2017-10" db="EMBL/GenBank/DDBJ databases">
        <title>Analysis of the genome sequences of Rhizobium populations associated to common bean (phaseolus vulgaris).</title>
        <authorList>
            <person name="Bustos P."/>
            <person name="Santamaria R.I."/>
            <person name="Miranda-Sanchez F."/>
            <person name="Perez-Carrascal O."/>
            <person name="Juarez S."/>
            <person name="Lozano L."/>
            <person name="Martinez-Flores I."/>
            <person name="Vinuesa P."/>
            <person name="Martinez-Romero E."/>
            <person name="Cevallos M.A."/>
            <person name="Romero D."/>
            <person name="Davila G."/>
            <person name="Gonzalez V."/>
        </authorList>
    </citation>
    <scope>NUCLEOTIDE SEQUENCE [LARGE SCALE GENOMIC DNA]</scope>
    <source>
        <strain evidence="2 3">NXT3</strain>
        <plasmid evidence="3">Plasmid psfrenxt3c</plasmid>
    </source>
</reference>
<protein>
    <submittedName>
        <fullName evidence="2">Formylglycine-generating sulfatase domain-containing protein</fullName>
    </submittedName>
</protein>
<keyword evidence="2" id="KW-0614">Plasmid</keyword>
<dbReference type="GO" id="GO:0120147">
    <property type="term" value="F:formylglycine-generating oxidase activity"/>
    <property type="evidence" value="ECO:0007669"/>
    <property type="project" value="TreeGrafter"/>
</dbReference>
<dbReference type="InterPro" id="IPR051043">
    <property type="entry name" value="Sulfatase_Mod_Factor_Kinase"/>
</dbReference>
<dbReference type="InterPro" id="IPR016187">
    <property type="entry name" value="CTDL_fold"/>
</dbReference>
<dbReference type="InterPro" id="IPR042095">
    <property type="entry name" value="SUMF_sf"/>
</dbReference>
<dbReference type="InterPro" id="IPR005532">
    <property type="entry name" value="SUMF_dom"/>
</dbReference>
<dbReference type="Gene3D" id="3.90.1580.10">
    <property type="entry name" value="paralog of FGE (formylglycine-generating enzyme)"/>
    <property type="match status" value="1"/>
</dbReference>
<evidence type="ECO:0000313" key="3">
    <source>
        <dbReference type="Proteomes" id="UP000239340"/>
    </source>
</evidence>
<organism evidence="2 3">
    <name type="scientific">Rhizobium fredii</name>
    <name type="common">Sinorhizobium fredii</name>
    <dbReference type="NCBI Taxonomy" id="380"/>
    <lineage>
        <taxon>Bacteria</taxon>
        <taxon>Pseudomonadati</taxon>
        <taxon>Pseudomonadota</taxon>
        <taxon>Alphaproteobacteria</taxon>
        <taxon>Hyphomicrobiales</taxon>
        <taxon>Rhizobiaceae</taxon>
        <taxon>Sinorhizobium/Ensifer group</taxon>
        <taxon>Sinorhizobium</taxon>
    </lineage>
</organism>
<dbReference type="AlphaFoldDB" id="A0A2L0HEX6"/>
<dbReference type="SUPFAM" id="SSF56436">
    <property type="entry name" value="C-type lectin-like"/>
    <property type="match status" value="1"/>
</dbReference>
<evidence type="ECO:0000313" key="2">
    <source>
        <dbReference type="EMBL" id="AUX79722.1"/>
    </source>
</evidence>
<name>A0A2L0HEX6_RHIFR</name>
<sequence>MRRRSDVSISRLIGHCKGGAAIRRLRLAGTAAIALLTASAALATGAGPIAGNPLIAVSAGPFVFGRDDGPDNERPRRVVQGRPFAINRTEITNRQYEAFVAASGHRRAFYADHPLLGLPDRPVVGVSWGDAIAFCRHYGLALPSEQQYERAARGVEGDAFPWQEGPRDEARANVGADVCCSGDERDGYPMTAPAESFAAGASREGVLNLVGNVWEWTSDVYAPYVGVSTTAEGRHRVLRGGSWNSDARHLTTTYRLAYDPDFRFAANGGFRCVRSSP</sequence>
<dbReference type="EMBL" id="CP024310">
    <property type="protein sequence ID" value="AUX79722.1"/>
    <property type="molecule type" value="Genomic_DNA"/>
</dbReference>
<dbReference type="Pfam" id="PF03781">
    <property type="entry name" value="FGE-sulfatase"/>
    <property type="match status" value="1"/>
</dbReference>
<dbReference type="PANTHER" id="PTHR23150:SF19">
    <property type="entry name" value="FORMYLGLYCINE-GENERATING ENZYME"/>
    <property type="match status" value="1"/>
</dbReference>
<gene>
    <name evidence="2" type="ORF">NXT3_PC00561</name>
</gene>
<evidence type="ECO:0000259" key="1">
    <source>
        <dbReference type="Pfam" id="PF03781"/>
    </source>
</evidence>
<proteinExistence type="predicted"/>
<geneLocation type="plasmid" evidence="3">
    <name>psfrenxt3c</name>
</geneLocation>
<accession>A0A2L0HEX6</accession>
<dbReference type="PANTHER" id="PTHR23150">
    <property type="entry name" value="SULFATASE MODIFYING FACTOR 1, 2"/>
    <property type="match status" value="1"/>
</dbReference>
<dbReference type="Proteomes" id="UP000239340">
    <property type="component" value="Plasmid pSfreNXT3c"/>
</dbReference>
<feature type="domain" description="Sulfatase-modifying factor enzyme-like" evidence="1">
    <location>
        <begin position="54"/>
        <end position="274"/>
    </location>
</feature>